<dbReference type="AlphaFoldDB" id="A0A430AKL3"/>
<dbReference type="RefSeq" id="WP_126823053.1">
    <property type="nucleotide sequence ID" value="NZ_JBHLWU010000001.1"/>
</dbReference>
<comment type="caution">
    <text evidence="1">The sequence shown here is derived from an EMBL/GenBank/DDBJ whole genome shotgun (WGS) entry which is preliminary data.</text>
</comment>
<protein>
    <submittedName>
        <fullName evidence="1">Uncharacterized protein</fullName>
    </submittedName>
</protein>
<proteinExistence type="predicted"/>
<organism evidence="1 2">
    <name type="scientific">Vagococcus entomophilus</name>
    <dbReference type="NCBI Taxonomy" id="1160095"/>
    <lineage>
        <taxon>Bacteria</taxon>
        <taxon>Bacillati</taxon>
        <taxon>Bacillota</taxon>
        <taxon>Bacilli</taxon>
        <taxon>Lactobacillales</taxon>
        <taxon>Enterococcaceae</taxon>
        <taxon>Vagococcus</taxon>
    </lineage>
</organism>
<dbReference type="EMBL" id="NGJZ01000001">
    <property type="protein sequence ID" value="RSU08447.1"/>
    <property type="molecule type" value="Genomic_DNA"/>
</dbReference>
<sequence>MLNIRVEFFRSTAKLENSDKWGDTDYPMKMWWREEVEYDSDGVLGTLVQADLDPEIQKYIFLILDDEGKFHKISDINALRKIDK</sequence>
<name>A0A430AKL3_9ENTE</name>
<keyword evidence="2" id="KW-1185">Reference proteome</keyword>
<evidence type="ECO:0000313" key="1">
    <source>
        <dbReference type="EMBL" id="RSU08447.1"/>
    </source>
</evidence>
<gene>
    <name evidence="1" type="ORF">CBF30_04195</name>
</gene>
<accession>A0A430AKL3</accession>
<reference evidence="1 2" key="1">
    <citation type="submission" date="2017-05" db="EMBL/GenBank/DDBJ databases">
        <title>Vagococcus spp. assemblies.</title>
        <authorList>
            <person name="Gulvik C.A."/>
        </authorList>
    </citation>
    <scope>NUCLEOTIDE SEQUENCE [LARGE SCALE GENOMIC DNA]</scope>
    <source>
        <strain evidence="1 2">DSM 24756</strain>
    </source>
</reference>
<dbReference type="Proteomes" id="UP000288669">
    <property type="component" value="Unassembled WGS sequence"/>
</dbReference>
<evidence type="ECO:0000313" key="2">
    <source>
        <dbReference type="Proteomes" id="UP000288669"/>
    </source>
</evidence>